<evidence type="ECO:0000256" key="7">
    <source>
        <dbReference type="RuleBase" id="RU363032"/>
    </source>
</evidence>
<evidence type="ECO:0000256" key="1">
    <source>
        <dbReference type="ARBA" id="ARBA00004651"/>
    </source>
</evidence>
<sequence length="246" mass="27861">MVKRGLQLLYAVLILHVLWALGAWLVDRPLLPTPWAVYMYFPHLLNMDLWWNIYFSLYRLALSLVFATLIGVPLGIMSVRLPKFGALFEPLVYFTYPIPKIALLPVIMLLAGLGNASKIITITLIIVFQIIIGVRDAVKQISPTMYQVLDVLAANRWQTFVNVTGPASLAGFFSALKIALGTAIATLFFTEMYGTQYGMGYYIMDQWNRLDYLAMFGGIIVISVVSFLLFLTISGLERYCLRWQNK</sequence>
<keyword evidence="3" id="KW-1003">Cell membrane</keyword>
<evidence type="ECO:0000313" key="10">
    <source>
        <dbReference type="Proteomes" id="UP000051612"/>
    </source>
</evidence>
<evidence type="ECO:0000256" key="6">
    <source>
        <dbReference type="ARBA" id="ARBA00023136"/>
    </source>
</evidence>
<dbReference type="InterPro" id="IPR035906">
    <property type="entry name" value="MetI-like_sf"/>
</dbReference>
<evidence type="ECO:0000313" key="9">
    <source>
        <dbReference type="EMBL" id="KRM70513.1"/>
    </source>
</evidence>
<feature type="transmembrane region" description="Helical" evidence="7">
    <location>
        <begin position="57"/>
        <end position="79"/>
    </location>
</feature>
<dbReference type="Pfam" id="PF00528">
    <property type="entry name" value="BPD_transp_1"/>
    <property type="match status" value="1"/>
</dbReference>
<gene>
    <name evidence="9" type="ORF">FC48_GL001683</name>
</gene>
<dbReference type="PATRIC" id="fig|1423772.3.peg.1791"/>
<dbReference type="PROSITE" id="PS50928">
    <property type="entry name" value="ABC_TM1"/>
    <property type="match status" value="1"/>
</dbReference>
<protein>
    <submittedName>
        <fullName evidence="9">ABC transporter transmembrane protein</fullName>
    </submittedName>
</protein>
<keyword evidence="5 7" id="KW-1133">Transmembrane helix</keyword>
<comment type="subcellular location">
    <subcellularLocation>
        <location evidence="1 7">Cell membrane</location>
        <topology evidence="1 7">Multi-pass membrane protein</topology>
    </subcellularLocation>
</comment>
<feature type="domain" description="ABC transmembrane type-1" evidence="8">
    <location>
        <begin position="53"/>
        <end position="237"/>
    </location>
</feature>
<dbReference type="GO" id="GO:0055085">
    <property type="term" value="P:transmembrane transport"/>
    <property type="evidence" value="ECO:0007669"/>
    <property type="project" value="InterPro"/>
</dbReference>
<evidence type="ECO:0000256" key="3">
    <source>
        <dbReference type="ARBA" id="ARBA00022475"/>
    </source>
</evidence>
<organism evidence="9 10">
    <name type="scientific">Ligilactobacillus murinus DSM 20452 = NBRC 14221</name>
    <dbReference type="NCBI Taxonomy" id="1423772"/>
    <lineage>
        <taxon>Bacteria</taxon>
        <taxon>Bacillati</taxon>
        <taxon>Bacillota</taxon>
        <taxon>Bacilli</taxon>
        <taxon>Lactobacillales</taxon>
        <taxon>Lactobacillaceae</taxon>
        <taxon>Ligilactobacillus</taxon>
    </lineage>
</organism>
<dbReference type="CDD" id="cd06261">
    <property type="entry name" value="TM_PBP2"/>
    <property type="match status" value="1"/>
</dbReference>
<dbReference type="Proteomes" id="UP000051612">
    <property type="component" value="Unassembled WGS sequence"/>
</dbReference>
<comment type="caution">
    <text evidence="9">The sequence shown here is derived from an EMBL/GenBank/DDBJ whole genome shotgun (WGS) entry which is preliminary data.</text>
</comment>
<proteinExistence type="inferred from homology"/>
<dbReference type="RefSeq" id="WP_056960291.1">
    <property type="nucleotide sequence ID" value="NZ_AYYN01000174.1"/>
</dbReference>
<feature type="transmembrane region" description="Helical" evidence="7">
    <location>
        <begin position="212"/>
        <end position="236"/>
    </location>
</feature>
<feature type="transmembrane region" description="Helical" evidence="7">
    <location>
        <begin position="7"/>
        <end position="26"/>
    </location>
</feature>
<dbReference type="PANTHER" id="PTHR30151:SF20">
    <property type="entry name" value="ABC TRANSPORTER PERMEASE PROTEIN HI_0355-RELATED"/>
    <property type="match status" value="1"/>
</dbReference>
<evidence type="ECO:0000256" key="4">
    <source>
        <dbReference type="ARBA" id="ARBA00022692"/>
    </source>
</evidence>
<keyword evidence="2 7" id="KW-0813">Transport</keyword>
<feature type="transmembrane region" description="Helical" evidence="7">
    <location>
        <begin position="119"/>
        <end position="138"/>
    </location>
</feature>
<dbReference type="AlphaFoldDB" id="A0A0R2ASX4"/>
<evidence type="ECO:0000256" key="5">
    <source>
        <dbReference type="ARBA" id="ARBA00022989"/>
    </source>
</evidence>
<dbReference type="GO" id="GO:0005886">
    <property type="term" value="C:plasma membrane"/>
    <property type="evidence" value="ECO:0007669"/>
    <property type="project" value="UniProtKB-SubCell"/>
</dbReference>
<name>A0A0R2ASX4_9LACO</name>
<keyword evidence="4 7" id="KW-0812">Transmembrane</keyword>
<feature type="transmembrane region" description="Helical" evidence="7">
    <location>
        <begin position="159"/>
        <end position="189"/>
    </location>
</feature>
<comment type="similarity">
    <text evidence="7">Belongs to the binding-protein-dependent transport system permease family.</text>
</comment>
<reference evidence="9 10" key="1">
    <citation type="journal article" date="2015" name="Genome Announc.">
        <title>Expanding the biotechnology potential of lactobacilli through comparative genomics of 213 strains and associated genera.</title>
        <authorList>
            <person name="Sun Z."/>
            <person name="Harris H.M."/>
            <person name="McCann A."/>
            <person name="Guo C."/>
            <person name="Argimon S."/>
            <person name="Zhang W."/>
            <person name="Yang X."/>
            <person name="Jeffery I.B."/>
            <person name="Cooney J.C."/>
            <person name="Kagawa T.F."/>
            <person name="Liu W."/>
            <person name="Song Y."/>
            <person name="Salvetti E."/>
            <person name="Wrobel A."/>
            <person name="Rasinkangas P."/>
            <person name="Parkhill J."/>
            <person name="Rea M.C."/>
            <person name="O'Sullivan O."/>
            <person name="Ritari J."/>
            <person name="Douillard F.P."/>
            <person name="Paul Ross R."/>
            <person name="Yang R."/>
            <person name="Briner A.E."/>
            <person name="Felis G.E."/>
            <person name="de Vos W.M."/>
            <person name="Barrangou R."/>
            <person name="Klaenhammer T.R."/>
            <person name="Caufield P.W."/>
            <person name="Cui Y."/>
            <person name="Zhang H."/>
            <person name="O'Toole P.W."/>
        </authorList>
    </citation>
    <scope>NUCLEOTIDE SEQUENCE [LARGE SCALE GENOMIC DNA]</scope>
    <source>
        <strain evidence="9 10">DSM 20452</strain>
    </source>
</reference>
<feature type="transmembrane region" description="Helical" evidence="7">
    <location>
        <begin position="91"/>
        <end position="113"/>
    </location>
</feature>
<accession>A0A0R2ASX4</accession>
<dbReference type="EMBL" id="AYYN01000174">
    <property type="protein sequence ID" value="KRM70513.1"/>
    <property type="molecule type" value="Genomic_DNA"/>
</dbReference>
<dbReference type="SUPFAM" id="SSF161098">
    <property type="entry name" value="MetI-like"/>
    <property type="match status" value="1"/>
</dbReference>
<dbReference type="InterPro" id="IPR000515">
    <property type="entry name" value="MetI-like"/>
</dbReference>
<dbReference type="Gene3D" id="1.10.3720.10">
    <property type="entry name" value="MetI-like"/>
    <property type="match status" value="1"/>
</dbReference>
<evidence type="ECO:0000256" key="2">
    <source>
        <dbReference type="ARBA" id="ARBA00022448"/>
    </source>
</evidence>
<dbReference type="PANTHER" id="PTHR30151">
    <property type="entry name" value="ALKANE SULFONATE ABC TRANSPORTER-RELATED, MEMBRANE SUBUNIT"/>
    <property type="match status" value="1"/>
</dbReference>
<keyword evidence="6 7" id="KW-0472">Membrane</keyword>
<evidence type="ECO:0000259" key="8">
    <source>
        <dbReference type="PROSITE" id="PS50928"/>
    </source>
</evidence>